<evidence type="ECO:0008006" key="3">
    <source>
        <dbReference type="Google" id="ProtNLM"/>
    </source>
</evidence>
<reference evidence="1 2" key="1">
    <citation type="submission" date="2019-04" db="EMBL/GenBank/DDBJ databases">
        <title>Chitiniphilus eburnea sp. nov., a novel chitinolytic bacterium isolated from aquaculture sludge.</title>
        <authorList>
            <person name="Sheng M."/>
        </authorList>
    </citation>
    <scope>NUCLEOTIDE SEQUENCE [LARGE SCALE GENOMIC DNA]</scope>
    <source>
        <strain evidence="1 2">HX-2-15</strain>
    </source>
</reference>
<sequence>MSSLAYAIGIDRIMAVIDDFIDVASQHPVMIALISRAPAATPWRQRLLAFWYAALDGESYRLAARNDEASLFNLVGSSEWRTLDEVLRGAIERNLPPYLARQWDRRLDSIGESIPG</sequence>
<proteinExistence type="predicted"/>
<keyword evidence="2" id="KW-1185">Reference proteome</keyword>
<gene>
    <name evidence="1" type="ORF">FAZ21_04100</name>
</gene>
<comment type="caution">
    <text evidence="1">The sequence shown here is derived from an EMBL/GenBank/DDBJ whole genome shotgun (WGS) entry which is preliminary data.</text>
</comment>
<evidence type="ECO:0000313" key="1">
    <source>
        <dbReference type="EMBL" id="TJZ77523.1"/>
    </source>
</evidence>
<dbReference type="EMBL" id="SUMF01000002">
    <property type="protein sequence ID" value="TJZ77523.1"/>
    <property type="molecule type" value="Genomic_DNA"/>
</dbReference>
<accession>A0A4U0Q8C5</accession>
<dbReference type="OrthoDB" id="8590909at2"/>
<dbReference type="AlphaFoldDB" id="A0A4U0Q8C5"/>
<organism evidence="1 2">
    <name type="scientific">Chitiniphilus eburneus</name>
    <dbReference type="NCBI Taxonomy" id="2571148"/>
    <lineage>
        <taxon>Bacteria</taxon>
        <taxon>Pseudomonadati</taxon>
        <taxon>Pseudomonadota</taxon>
        <taxon>Betaproteobacteria</taxon>
        <taxon>Neisseriales</taxon>
        <taxon>Chitinibacteraceae</taxon>
        <taxon>Chitiniphilus</taxon>
    </lineage>
</organism>
<evidence type="ECO:0000313" key="2">
    <source>
        <dbReference type="Proteomes" id="UP000310016"/>
    </source>
</evidence>
<name>A0A4U0Q8C5_9NEIS</name>
<protein>
    <recommendedName>
        <fullName evidence="3">Group III truncated hemoglobin</fullName>
    </recommendedName>
</protein>
<dbReference type="Proteomes" id="UP000310016">
    <property type="component" value="Unassembled WGS sequence"/>
</dbReference>
<dbReference type="RefSeq" id="WP_136771998.1">
    <property type="nucleotide sequence ID" value="NZ_CP156074.1"/>
</dbReference>